<evidence type="ECO:0000313" key="2">
    <source>
        <dbReference type="EMBL" id="SHN46708.1"/>
    </source>
</evidence>
<dbReference type="CDD" id="cd02440">
    <property type="entry name" value="AdoMet_MTases"/>
    <property type="match status" value="1"/>
</dbReference>
<organism evidence="2 3">
    <name type="scientific">Cryptosporangium aurantiacum</name>
    <dbReference type="NCBI Taxonomy" id="134849"/>
    <lineage>
        <taxon>Bacteria</taxon>
        <taxon>Bacillati</taxon>
        <taxon>Actinomycetota</taxon>
        <taxon>Actinomycetes</taxon>
        <taxon>Cryptosporangiales</taxon>
        <taxon>Cryptosporangiaceae</taxon>
        <taxon>Cryptosporangium</taxon>
    </lineage>
</organism>
<feature type="domain" description="Methyltransferase type 11" evidence="1">
    <location>
        <begin position="56"/>
        <end position="145"/>
    </location>
</feature>
<dbReference type="PANTHER" id="PTHR43861">
    <property type="entry name" value="TRANS-ACONITATE 2-METHYLTRANSFERASE-RELATED"/>
    <property type="match status" value="1"/>
</dbReference>
<dbReference type="OrthoDB" id="65624at2"/>
<gene>
    <name evidence="2" type="ORF">SAMN05443668_11791</name>
</gene>
<keyword evidence="3" id="KW-1185">Reference proteome</keyword>
<evidence type="ECO:0000313" key="3">
    <source>
        <dbReference type="Proteomes" id="UP000184440"/>
    </source>
</evidence>
<dbReference type="EMBL" id="FRCS01000017">
    <property type="protein sequence ID" value="SHN46708.1"/>
    <property type="molecule type" value="Genomic_DNA"/>
</dbReference>
<name>A0A1M7RKV9_9ACTN</name>
<proteinExistence type="predicted"/>
<dbReference type="Pfam" id="PF08241">
    <property type="entry name" value="Methyltransf_11"/>
    <property type="match status" value="1"/>
</dbReference>
<evidence type="ECO:0000259" key="1">
    <source>
        <dbReference type="Pfam" id="PF08241"/>
    </source>
</evidence>
<accession>A0A1M7RKV9</accession>
<keyword evidence="2" id="KW-0489">Methyltransferase</keyword>
<reference evidence="2 3" key="1">
    <citation type="submission" date="2016-11" db="EMBL/GenBank/DDBJ databases">
        <authorList>
            <person name="Jaros S."/>
            <person name="Januszkiewicz K."/>
            <person name="Wedrychowicz H."/>
        </authorList>
    </citation>
    <scope>NUCLEOTIDE SEQUENCE [LARGE SCALE GENOMIC DNA]</scope>
    <source>
        <strain evidence="2 3">DSM 46144</strain>
    </source>
</reference>
<sequence length="268" mass="28586">MFDDSESISDADLVREQYSDHRRLAARQALWRLEPGPPLVDTVLRTAAVQDTETILDIGCGNGALLAALRARGHAGTLIGVDLSAGMARTAATHAPVAIADVQALPVRSASVDVAMSLHVLYHVPDLDRAAAELRRVVKPGGRAMIATNGAGHTSELKQVLATAADRVAGVRRDPDREVRRFDTLRARDLFGTVFDAVAVIDAGRSFAVHDPDVVGDYLASWSPRSVGMRAGPAWDAVVAEARALIRTQVSDHGAFMVTSRAAILRCT</sequence>
<dbReference type="PANTHER" id="PTHR43861:SF1">
    <property type="entry name" value="TRANS-ACONITATE 2-METHYLTRANSFERASE"/>
    <property type="match status" value="1"/>
</dbReference>
<dbReference type="AlphaFoldDB" id="A0A1M7RKV9"/>
<dbReference type="Proteomes" id="UP000184440">
    <property type="component" value="Unassembled WGS sequence"/>
</dbReference>
<dbReference type="InterPro" id="IPR013216">
    <property type="entry name" value="Methyltransf_11"/>
</dbReference>
<dbReference type="GO" id="GO:0008757">
    <property type="term" value="F:S-adenosylmethionine-dependent methyltransferase activity"/>
    <property type="evidence" value="ECO:0007669"/>
    <property type="project" value="InterPro"/>
</dbReference>
<protein>
    <submittedName>
        <fullName evidence="2">Methyltransferase domain-containing protein</fullName>
    </submittedName>
</protein>
<dbReference type="STRING" id="134849.SAMN05443668_11791"/>
<dbReference type="RefSeq" id="WP_073263924.1">
    <property type="nucleotide sequence ID" value="NZ_FRCS01000017.1"/>
</dbReference>
<dbReference type="SUPFAM" id="SSF53335">
    <property type="entry name" value="S-adenosyl-L-methionine-dependent methyltransferases"/>
    <property type="match status" value="1"/>
</dbReference>
<dbReference type="InterPro" id="IPR029063">
    <property type="entry name" value="SAM-dependent_MTases_sf"/>
</dbReference>
<dbReference type="Gene3D" id="3.40.50.150">
    <property type="entry name" value="Vaccinia Virus protein VP39"/>
    <property type="match status" value="1"/>
</dbReference>
<dbReference type="GO" id="GO:0032259">
    <property type="term" value="P:methylation"/>
    <property type="evidence" value="ECO:0007669"/>
    <property type="project" value="UniProtKB-KW"/>
</dbReference>
<keyword evidence="2" id="KW-0808">Transferase</keyword>